<keyword evidence="2" id="KW-1185">Reference proteome</keyword>
<protein>
    <recommendedName>
        <fullName evidence="3">2OG-Fe(II) oxygenase</fullName>
    </recommendedName>
</protein>
<evidence type="ECO:0008006" key="3">
    <source>
        <dbReference type="Google" id="ProtNLM"/>
    </source>
</evidence>
<evidence type="ECO:0000313" key="2">
    <source>
        <dbReference type="Proteomes" id="UP001165060"/>
    </source>
</evidence>
<reference evidence="1 2" key="1">
    <citation type="journal article" date="2023" name="Commun. Biol.">
        <title>Genome analysis of Parmales, the sister group of diatoms, reveals the evolutionary specialization of diatoms from phago-mixotrophs to photoautotrophs.</title>
        <authorList>
            <person name="Ban H."/>
            <person name="Sato S."/>
            <person name="Yoshikawa S."/>
            <person name="Yamada K."/>
            <person name="Nakamura Y."/>
            <person name="Ichinomiya M."/>
            <person name="Sato N."/>
            <person name="Blanc-Mathieu R."/>
            <person name="Endo H."/>
            <person name="Kuwata A."/>
            <person name="Ogata H."/>
        </authorList>
    </citation>
    <scope>NUCLEOTIDE SEQUENCE [LARGE SCALE GENOMIC DNA]</scope>
</reference>
<dbReference type="EMBL" id="BRYB01004891">
    <property type="protein sequence ID" value="GMI18834.1"/>
    <property type="molecule type" value="Genomic_DNA"/>
</dbReference>
<accession>A0ABQ6M393</accession>
<sequence>YLPFAIYHRRADSGTDKRFVSEFYPLQFGKSFLPDTKAAYEAETGEWCNGLHVPGEIPAELLKGMTDMLELWVKDVYGEDAELGEGYAGLYFPGSRIWWHRDRPSRATIRHSLTVGIMGELEVQCVQSLRAGVVPTTVYKNEITATQKNVGARLRVRDREGAFTACLKG</sequence>
<evidence type="ECO:0000313" key="1">
    <source>
        <dbReference type="EMBL" id="GMI18834.1"/>
    </source>
</evidence>
<name>A0ABQ6M393_9STRA</name>
<dbReference type="Proteomes" id="UP001165060">
    <property type="component" value="Unassembled WGS sequence"/>
</dbReference>
<gene>
    <name evidence="1" type="ORF">TeGR_g754</name>
</gene>
<comment type="caution">
    <text evidence="1">The sequence shown here is derived from an EMBL/GenBank/DDBJ whole genome shotgun (WGS) entry which is preliminary data.</text>
</comment>
<feature type="non-terminal residue" evidence="1">
    <location>
        <position position="1"/>
    </location>
</feature>
<proteinExistence type="predicted"/>
<organism evidence="1 2">
    <name type="scientific">Tetraparma gracilis</name>
    <dbReference type="NCBI Taxonomy" id="2962635"/>
    <lineage>
        <taxon>Eukaryota</taxon>
        <taxon>Sar</taxon>
        <taxon>Stramenopiles</taxon>
        <taxon>Ochrophyta</taxon>
        <taxon>Bolidophyceae</taxon>
        <taxon>Parmales</taxon>
        <taxon>Triparmaceae</taxon>
        <taxon>Tetraparma</taxon>
    </lineage>
</organism>